<evidence type="ECO:0000256" key="1">
    <source>
        <dbReference type="SAM" id="Phobius"/>
    </source>
</evidence>
<gene>
    <name evidence="3" type="primary">PGBD4_11</name>
    <name evidence="3" type="ORF">CM83_101556</name>
</gene>
<reference evidence="3" key="2">
    <citation type="submission" date="2014-07" db="EMBL/GenBank/DDBJ databases">
        <authorList>
            <person name="Hull J."/>
        </authorList>
    </citation>
    <scope>NUCLEOTIDE SEQUENCE</scope>
</reference>
<keyword evidence="1" id="KW-0472">Membrane</keyword>
<dbReference type="PANTHER" id="PTHR46599">
    <property type="entry name" value="PIGGYBAC TRANSPOSABLE ELEMENT-DERIVED PROTEIN 4"/>
    <property type="match status" value="1"/>
</dbReference>
<reference evidence="3" key="1">
    <citation type="journal article" date="2014" name="PLoS ONE">
        <title>Transcriptome-Based Identification of ABC Transporters in the Western Tarnished Plant Bug Lygus hesperus.</title>
        <authorList>
            <person name="Hull J.J."/>
            <person name="Chaney K."/>
            <person name="Geib S.M."/>
            <person name="Fabrick J.A."/>
            <person name="Brent C.S."/>
            <person name="Walsh D."/>
            <person name="Lavine L.C."/>
        </authorList>
    </citation>
    <scope>NUCLEOTIDE SEQUENCE</scope>
</reference>
<dbReference type="Pfam" id="PF13843">
    <property type="entry name" value="DDE_Tnp_1_7"/>
    <property type="match status" value="1"/>
</dbReference>
<feature type="domain" description="PiggyBac transposable element-derived protein" evidence="2">
    <location>
        <begin position="1"/>
        <end position="40"/>
    </location>
</feature>
<evidence type="ECO:0000313" key="3">
    <source>
        <dbReference type="EMBL" id="JAG20623.1"/>
    </source>
</evidence>
<dbReference type="AlphaFoldDB" id="A0A0A9XPB0"/>
<evidence type="ECO:0000259" key="2">
    <source>
        <dbReference type="Pfam" id="PF13843"/>
    </source>
</evidence>
<feature type="non-terminal residue" evidence="3">
    <location>
        <position position="130"/>
    </location>
</feature>
<keyword evidence="1" id="KW-1133">Transmembrane helix</keyword>
<keyword evidence="1" id="KW-0812">Transmembrane</keyword>
<organism evidence="3">
    <name type="scientific">Lygus hesperus</name>
    <name type="common">Western plant bug</name>
    <dbReference type="NCBI Taxonomy" id="30085"/>
    <lineage>
        <taxon>Eukaryota</taxon>
        <taxon>Metazoa</taxon>
        <taxon>Ecdysozoa</taxon>
        <taxon>Arthropoda</taxon>
        <taxon>Hexapoda</taxon>
        <taxon>Insecta</taxon>
        <taxon>Pterygota</taxon>
        <taxon>Neoptera</taxon>
        <taxon>Paraneoptera</taxon>
        <taxon>Hemiptera</taxon>
        <taxon>Heteroptera</taxon>
        <taxon>Panheteroptera</taxon>
        <taxon>Cimicomorpha</taxon>
        <taxon>Miridae</taxon>
        <taxon>Mirini</taxon>
        <taxon>Lygus</taxon>
    </lineage>
</organism>
<name>A0A0A9XPB0_LYGHE</name>
<dbReference type="EMBL" id="GBHO01022981">
    <property type="protein sequence ID" value="JAG20623.1"/>
    <property type="molecule type" value="Transcribed_RNA"/>
</dbReference>
<feature type="transmembrane region" description="Helical" evidence="1">
    <location>
        <begin position="23"/>
        <end position="43"/>
    </location>
</feature>
<protein>
    <submittedName>
        <fullName evidence="3">PiggyBac transposable element-derived protein 4</fullName>
    </submittedName>
</protein>
<proteinExistence type="predicted"/>
<dbReference type="PANTHER" id="PTHR46599:SF3">
    <property type="entry name" value="PIGGYBAC TRANSPOSABLE ELEMENT-DERIVED PROTEIN 4"/>
    <property type="match status" value="1"/>
</dbReference>
<dbReference type="InterPro" id="IPR029526">
    <property type="entry name" value="PGBD"/>
</dbReference>
<accession>A0A0A9XPB0</accession>
<sequence>MGGIDRFDQMMSYYSSRHKSVRWYKKLGIHIFHMMMVNAYFLYKRFAMESPLNLKQFTHSVIEALIGEECIPETSQLPSPGPTQRRHYLRHTGETIRKDKTRHCSANNKYTKTTMVCKGCEGNPGFCLNV</sequence>